<feature type="region of interest" description="Disordered" evidence="1">
    <location>
        <begin position="23"/>
        <end position="52"/>
    </location>
</feature>
<evidence type="ECO:0000313" key="3">
    <source>
        <dbReference type="Proteomes" id="UP000008063"/>
    </source>
</evidence>
<name>F8Q5P1_SERL3</name>
<dbReference type="Proteomes" id="UP000008063">
    <property type="component" value="Unassembled WGS sequence"/>
</dbReference>
<keyword evidence="3" id="KW-1185">Reference proteome</keyword>
<dbReference type="EMBL" id="GL945484">
    <property type="protein sequence ID" value="EGN95929.1"/>
    <property type="molecule type" value="Genomic_DNA"/>
</dbReference>
<sequence>MSCNSLTALAAGTIELVMEERAGDGGAGTGRTRPGNDGQDAGGGSGGECGGWRPGNVCPIMAGRDNKSGGGEEGFNRFSLSILAVLPQVLFQGCYLQVFHEQSRSNTQYRIIVPPSETVTACSPSATRSDCCQQWNVSKE</sequence>
<protein>
    <submittedName>
        <fullName evidence="2">Uncharacterized protein</fullName>
    </submittedName>
</protein>
<evidence type="ECO:0000313" key="2">
    <source>
        <dbReference type="EMBL" id="EGN95929.1"/>
    </source>
</evidence>
<dbReference type="AlphaFoldDB" id="F8Q5P1"/>
<feature type="compositionally biased region" description="Gly residues" evidence="1">
    <location>
        <begin position="40"/>
        <end position="52"/>
    </location>
</feature>
<proteinExistence type="predicted"/>
<organism evidence="3">
    <name type="scientific">Serpula lacrymans var. lacrymans (strain S7.3)</name>
    <name type="common">Dry rot fungus</name>
    <dbReference type="NCBI Taxonomy" id="936435"/>
    <lineage>
        <taxon>Eukaryota</taxon>
        <taxon>Fungi</taxon>
        <taxon>Dikarya</taxon>
        <taxon>Basidiomycota</taxon>
        <taxon>Agaricomycotina</taxon>
        <taxon>Agaricomycetes</taxon>
        <taxon>Agaricomycetidae</taxon>
        <taxon>Boletales</taxon>
        <taxon>Coniophorineae</taxon>
        <taxon>Serpulaceae</taxon>
        <taxon>Serpula</taxon>
    </lineage>
</organism>
<evidence type="ECO:0000256" key="1">
    <source>
        <dbReference type="SAM" id="MobiDB-lite"/>
    </source>
</evidence>
<feature type="compositionally biased region" description="Low complexity" evidence="1">
    <location>
        <begin position="30"/>
        <end position="39"/>
    </location>
</feature>
<dbReference type="InParanoid" id="F8Q5P1"/>
<gene>
    <name evidence="2" type="ORF">SERLA73DRAFT_154423</name>
</gene>
<accession>F8Q5P1</accession>
<dbReference type="HOGENOM" id="CLU_1836346_0_0_1"/>
<reference evidence="3" key="1">
    <citation type="journal article" date="2011" name="Science">
        <title>The plant cell wall-decomposing machinery underlies the functional diversity of forest fungi.</title>
        <authorList>
            <person name="Eastwood D.C."/>
            <person name="Floudas D."/>
            <person name="Binder M."/>
            <person name="Majcherczyk A."/>
            <person name="Schneider P."/>
            <person name="Aerts A."/>
            <person name="Asiegbu F.O."/>
            <person name="Baker S.E."/>
            <person name="Barry K."/>
            <person name="Bendiksby M."/>
            <person name="Blumentritt M."/>
            <person name="Coutinho P.M."/>
            <person name="Cullen D."/>
            <person name="de Vries R.P."/>
            <person name="Gathman A."/>
            <person name="Goodell B."/>
            <person name="Henrissat B."/>
            <person name="Ihrmark K."/>
            <person name="Kauserud H."/>
            <person name="Kohler A."/>
            <person name="LaButti K."/>
            <person name="Lapidus A."/>
            <person name="Lavin J.L."/>
            <person name="Lee Y.-H."/>
            <person name="Lindquist E."/>
            <person name="Lilly W."/>
            <person name="Lucas S."/>
            <person name="Morin E."/>
            <person name="Murat C."/>
            <person name="Oguiza J.A."/>
            <person name="Park J."/>
            <person name="Pisabarro A.G."/>
            <person name="Riley R."/>
            <person name="Rosling A."/>
            <person name="Salamov A."/>
            <person name="Schmidt O."/>
            <person name="Schmutz J."/>
            <person name="Skrede I."/>
            <person name="Stenlid J."/>
            <person name="Wiebenga A."/>
            <person name="Xie X."/>
            <person name="Kuees U."/>
            <person name="Hibbett D.S."/>
            <person name="Hoffmeister D."/>
            <person name="Hoegberg N."/>
            <person name="Martin F."/>
            <person name="Grigoriev I.V."/>
            <person name="Watkinson S.C."/>
        </authorList>
    </citation>
    <scope>NUCLEOTIDE SEQUENCE [LARGE SCALE GENOMIC DNA]</scope>
    <source>
        <strain evidence="3">strain S7.3</strain>
    </source>
</reference>